<reference evidence="3 4" key="1">
    <citation type="submission" date="2023-03" db="EMBL/GenBank/DDBJ databases">
        <title>Genome insight into feeding habits of ladybird beetles.</title>
        <authorList>
            <person name="Li H.-S."/>
            <person name="Huang Y.-H."/>
            <person name="Pang H."/>
        </authorList>
    </citation>
    <scope>NUCLEOTIDE SEQUENCE [LARGE SCALE GENOMIC DNA]</scope>
    <source>
        <strain evidence="3">SYSU_2023b</strain>
        <tissue evidence="3">Whole body</tissue>
    </source>
</reference>
<evidence type="ECO:0000256" key="1">
    <source>
        <dbReference type="ARBA" id="ARBA00038048"/>
    </source>
</evidence>
<dbReference type="SUPFAM" id="SSF51735">
    <property type="entry name" value="NAD(P)-binding Rossmann-fold domains"/>
    <property type="match status" value="1"/>
</dbReference>
<evidence type="ECO:0000313" key="4">
    <source>
        <dbReference type="Proteomes" id="UP001431783"/>
    </source>
</evidence>
<keyword evidence="4" id="KW-1185">Reference proteome</keyword>
<sequence>MHKLDIIFFGVTGLVGSYGVRHLYKLAKENGRNLRWGVAGRKKETIREALEELERETGDGNIQNIPVFIADMEDIESIENMVKNTKLVMNASGPLRKNGEVVIQACLKFKTHYCDVSAEPNFIEKMQWKYDEEAKRAGVWIVNTCGVDSIAYDMGILFLEQNFDGVVNSVETFLRFGIDDSSIPGPEFNVSTWKSMIDLIVNKKNSKKSERKQTTKYLI</sequence>
<dbReference type="AlphaFoldDB" id="A0AAW1TJR4"/>
<dbReference type="GO" id="GO:0005739">
    <property type="term" value="C:mitochondrion"/>
    <property type="evidence" value="ECO:0007669"/>
    <property type="project" value="TreeGrafter"/>
</dbReference>
<dbReference type="PANTHER" id="PTHR12286:SF5">
    <property type="entry name" value="SACCHAROPINE DEHYDROGENASE-LIKE OXIDOREDUCTASE"/>
    <property type="match status" value="1"/>
</dbReference>
<dbReference type="Pfam" id="PF03435">
    <property type="entry name" value="Sacchrp_dh_NADP"/>
    <property type="match status" value="1"/>
</dbReference>
<dbReference type="PANTHER" id="PTHR12286">
    <property type="entry name" value="SACCHAROPINE DEHYDROGENASE-LIKE OXIDOREDUCTASE"/>
    <property type="match status" value="1"/>
</dbReference>
<accession>A0AAW1TJR4</accession>
<dbReference type="Proteomes" id="UP001431783">
    <property type="component" value="Unassembled WGS sequence"/>
</dbReference>
<dbReference type="InterPro" id="IPR051276">
    <property type="entry name" value="Saccharopine_DH-like_oxidrdct"/>
</dbReference>
<dbReference type="InterPro" id="IPR005097">
    <property type="entry name" value="Sacchrp_dh_NADP-bd"/>
</dbReference>
<dbReference type="InterPro" id="IPR036291">
    <property type="entry name" value="NAD(P)-bd_dom_sf"/>
</dbReference>
<feature type="domain" description="Saccharopine dehydrogenase NADP binding" evidence="2">
    <location>
        <begin position="13"/>
        <end position="142"/>
    </location>
</feature>
<organism evidence="3 4">
    <name type="scientific">Henosepilachna vigintioctopunctata</name>
    <dbReference type="NCBI Taxonomy" id="420089"/>
    <lineage>
        <taxon>Eukaryota</taxon>
        <taxon>Metazoa</taxon>
        <taxon>Ecdysozoa</taxon>
        <taxon>Arthropoda</taxon>
        <taxon>Hexapoda</taxon>
        <taxon>Insecta</taxon>
        <taxon>Pterygota</taxon>
        <taxon>Neoptera</taxon>
        <taxon>Endopterygota</taxon>
        <taxon>Coleoptera</taxon>
        <taxon>Polyphaga</taxon>
        <taxon>Cucujiformia</taxon>
        <taxon>Coccinelloidea</taxon>
        <taxon>Coccinellidae</taxon>
        <taxon>Epilachninae</taxon>
        <taxon>Epilachnini</taxon>
        <taxon>Henosepilachna</taxon>
    </lineage>
</organism>
<comment type="similarity">
    <text evidence="1">Belongs to the saccharopine dehydrogenase family.</text>
</comment>
<evidence type="ECO:0000259" key="2">
    <source>
        <dbReference type="Pfam" id="PF03435"/>
    </source>
</evidence>
<dbReference type="EMBL" id="JARQZJ010000005">
    <property type="protein sequence ID" value="KAK9871271.1"/>
    <property type="molecule type" value="Genomic_DNA"/>
</dbReference>
<dbReference type="GO" id="GO:0005811">
    <property type="term" value="C:lipid droplet"/>
    <property type="evidence" value="ECO:0007669"/>
    <property type="project" value="TreeGrafter"/>
</dbReference>
<gene>
    <name evidence="3" type="ORF">WA026_011541</name>
</gene>
<comment type="caution">
    <text evidence="3">The sequence shown here is derived from an EMBL/GenBank/DDBJ whole genome shotgun (WGS) entry which is preliminary data.</text>
</comment>
<dbReference type="GO" id="GO:0009247">
    <property type="term" value="P:glycolipid biosynthetic process"/>
    <property type="evidence" value="ECO:0007669"/>
    <property type="project" value="TreeGrafter"/>
</dbReference>
<dbReference type="GO" id="GO:0005886">
    <property type="term" value="C:plasma membrane"/>
    <property type="evidence" value="ECO:0007669"/>
    <property type="project" value="TreeGrafter"/>
</dbReference>
<dbReference type="Gene3D" id="3.40.50.720">
    <property type="entry name" value="NAD(P)-binding Rossmann-like Domain"/>
    <property type="match status" value="1"/>
</dbReference>
<proteinExistence type="inferred from homology"/>
<name>A0AAW1TJR4_9CUCU</name>
<protein>
    <recommendedName>
        <fullName evidence="2">Saccharopine dehydrogenase NADP binding domain-containing protein</fullName>
    </recommendedName>
</protein>
<evidence type="ECO:0000313" key="3">
    <source>
        <dbReference type="EMBL" id="KAK9871271.1"/>
    </source>
</evidence>